<dbReference type="AlphaFoldDB" id="A0AAN8LAA9"/>
<proteinExistence type="predicted"/>
<sequence>MCTISNELAATVEEAITAVPLFFHLLEDKYHTALLTQLRRRAKCTERICLDQLLIHPARTFLSGPTVALDA</sequence>
<protein>
    <submittedName>
        <fullName evidence="1">Uncharacterized protein</fullName>
    </submittedName>
</protein>
<evidence type="ECO:0000313" key="1">
    <source>
        <dbReference type="EMBL" id="KAK6302020.1"/>
    </source>
</evidence>
<gene>
    <name evidence="1" type="ORF">J4Q44_G00280730</name>
</gene>
<dbReference type="Proteomes" id="UP001356427">
    <property type="component" value="Unassembled WGS sequence"/>
</dbReference>
<name>A0AAN8LAA9_9TELE</name>
<keyword evidence="2" id="KW-1185">Reference proteome</keyword>
<dbReference type="EMBL" id="JAGTTL010000026">
    <property type="protein sequence ID" value="KAK6302020.1"/>
    <property type="molecule type" value="Genomic_DNA"/>
</dbReference>
<organism evidence="1 2">
    <name type="scientific">Coregonus suidteri</name>
    <dbReference type="NCBI Taxonomy" id="861788"/>
    <lineage>
        <taxon>Eukaryota</taxon>
        <taxon>Metazoa</taxon>
        <taxon>Chordata</taxon>
        <taxon>Craniata</taxon>
        <taxon>Vertebrata</taxon>
        <taxon>Euteleostomi</taxon>
        <taxon>Actinopterygii</taxon>
        <taxon>Neopterygii</taxon>
        <taxon>Teleostei</taxon>
        <taxon>Protacanthopterygii</taxon>
        <taxon>Salmoniformes</taxon>
        <taxon>Salmonidae</taxon>
        <taxon>Coregoninae</taxon>
        <taxon>Coregonus</taxon>
    </lineage>
</organism>
<evidence type="ECO:0000313" key="2">
    <source>
        <dbReference type="Proteomes" id="UP001356427"/>
    </source>
</evidence>
<reference evidence="1 2" key="1">
    <citation type="submission" date="2021-04" db="EMBL/GenBank/DDBJ databases">
        <authorList>
            <person name="De Guttry C."/>
            <person name="Zahm M."/>
            <person name="Klopp C."/>
            <person name="Cabau C."/>
            <person name="Louis A."/>
            <person name="Berthelot C."/>
            <person name="Parey E."/>
            <person name="Roest Crollius H."/>
            <person name="Montfort J."/>
            <person name="Robinson-Rechavi M."/>
            <person name="Bucao C."/>
            <person name="Bouchez O."/>
            <person name="Gislard M."/>
            <person name="Lluch J."/>
            <person name="Milhes M."/>
            <person name="Lampietro C."/>
            <person name="Lopez Roques C."/>
            <person name="Donnadieu C."/>
            <person name="Braasch I."/>
            <person name="Desvignes T."/>
            <person name="Postlethwait J."/>
            <person name="Bobe J."/>
            <person name="Wedekind C."/>
            <person name="Guiguen Y."/>
        </authorList>
    </citation>
    <scope>NUCLEOTIDE SEQUENCE [LARGE SCALE GENOMIC DNA]</scope>
    <source>
        <strain evidence="1">Cs_M1</strain>
        <tissue evidence="1">Blood</tissue>
    </source>
</reference>
<accession>A0AAN8LAA9</accession>
<comment type="caution">
    <text evidence="1">The sequence shown here is derived from an EMBL/GenBank/DDBJ whole genome shotgun (WGS) entry which is preliminary data.</text>
</comment>